<feature type="transmembrane region" description="Helical" evidence="1">
    <location>
        <begin position="6"/>
        <end position="24"/>
    </location>
</feature>
<reference evidence="2 3" key="1">
    <citation type="submission" date="2016-10" db="EMBL/GenBank/DDBJ databases">
        <authorList>
            <person name="de Groot N.N."/>
        </authorList>
    </citation>
    <scope>NUCLEOTIDE SEQUENCE [LARGE SCALE GENOMIC DNA]</scope>
    <source>
        <strain evidence="2 3">CGMCC 4.6533</strain>
    </source>
</reference>
<evidence type="ECO:0000313" key="2">
    <source>
        <dbReference type="EMBL" id="SDJ03589.1"/>
    </source>
</evidence>
<keyword evidence="3" id="KW-1185">Reference proteome</keyword>
<dbReference type="Proteomes" id="UP000199202">
    <property type="component" value="Unassembled WGS sequence"/>
</dbReference>
<evidence type="ECO:0000313" key="3">
    <source>
        <dbReference type="Proteomes" id="UP000199202"/>
    </source>
</evidence>
<keyword evidence="1" id="KW-1133">Transmembrane helix</keyword>
<evidence type="ECO:0008006" key="4">
    <source>
        <dbReference type="Google" id="ProtNLM"/>
    </source>
</evidence>
<organism evidence="2 3">
    <name type="scientific">Nonomuraea jiangxiensis</name>
    <dbReference type="NCBI Taxonomy" id="633440"/>
    <lineage>
        <taxon>Bacteria</taxon>
        <taxon>Bacillati</taxon>
        <taxon>Actinomycetota</taxon>
        <taxon>Actinomycetes</taxon>
        <taxon>Streptosporangiales</taxon>
        <taxon>Streptosporangiaceae</taxon>
        <taxon>Nonomuraea</taxon>
    </lineage>
</organism>
<evidence type="ECO:0000256" key="1">
    <source>
        <dbReference type="SAM" id="Phobius"/>
    </source>
</evidence>
<feature type="transmembrane region" description="Helical" evidence="1">
    <location>
        <begin position="91"/>
        <end position="112"/>
    </location>
</feature>
<dbReference type="OrthoDB" id="3543791at2"/>
<dbReference type="InterPro" id="IPR021493">
    <property type="entry name" value="DUF3147"/>
</dbReference>
<accession>A0A1G8QFL9</accession>
<keyword evidence="1" id="KW-0812">Transmembrane</keyword>
<name>A0A1G8QFL9_9ACTN</name>
<dbReference type="RefSeq" id="WP_090933198.1">
    <property type="nucleotide sequence ID" value="NZ_FNDJ01000008.1"/>
</dbReference>
<feature type="transmembrane region" description="Helical" evidence="1">
    <location>
        <begin position="36"/>
        <end position="56"/>
    </location>
</feature>
<sequence length="113" mass="11366">MSQVWLLAGRGLLGGVLVMVFAVIGEMTTPKRFAGIFAAAPAVAIAGMTITALHAGSHALEASAFGMMAGAAGMVVYCASAVLLVRRLGAFLGSLTALVAWAAVAGTIWAMIT</sequence>
<gene>
    <name evidence="2" type="ORF">SAMN05421869_108231</name>
</gene>
<proteinExistence type="predicted"/>
<keyword evidence="1" id="KW-0472">Membrane</keyword>
<feature type="transmembrane region" description="Helical" evidence="1">
    <location>
        <begin position="62"/>
        <end position="84"/>
    </location>
</feature>
<dbReference type="EMBL" id="FNDJ01000008">
    <property type="protein sequence ID" value="SDJ03589.1"/>
    <property type="molecule type" value="Genomic_DNA"/>
</dbReference>
<dbReference type="Pfam" id="PF11345">
    <property type="entry name" value="DUF3147"/>
    <property type="match status" value="1"/>
</dbReference>
<protein>
    <recommendedName>
        <fullName evidence="4">DUF3147 family protein</fullName>
    </recommendedName>
</protein>
<dbReference type="AlphaFoldDB" id="A0A1G8QFL9"/>